<feature type="region of interest" description="Disordered" evidence="1">
    <location>
        <begin position="1"/>
        <end position="38"/>
    </location>
</feature>
<organism evidence="3">
    <name type="scientific">Melampsora larici-populina (strain 98AG31 / pathotype 3-4-7)</name>
    <name type="common">Poplar leaf rust fungus</name>
    <dbReference type="NCBI Taxonomy" id="747676"/>
    <lineage>
        <taxon>Eukaryota</taxon>
        <taxon>Fungi</taxon>
        <taxon>Dikarya</taxon>
        <taxon>Basidiomycota</taxon>
        <taxon>Pucciniomycotina</taxon>
        <taxon>Pucciniomycetes</taxon>
        <taxon>Pucciniales</taxon>
        <taxon>Melampsoraceae</taxon>
        <taxon>Melampsora</taxon>
    </lineage>
</organism>
<name>F4S6N1_MELLP</name>
<gene>
    <name evidence="2" type="ORF">MELLADRAFT_73335</name>
</gene>
<dbReference type="HOGENOM" id="CLU_2158969_0_0_1"/>
<dbReference type="VEuPathDB" id="FungiDB:MELLADRAFT_73335"/>
<dbReference type="GeneID" id="18932352"/>
<feature type="compositionally biased region" description="Basic and acidic residues" evidence="1">
    <location>
        <begin position="84"/>
        <end position="94"/>
    </location>
</feature>
<evidence type="ECO:0000313" key="2">
    <source>
        <dbReference type="EMBL" id="EGF99731.1"/>
    </source>
</evidence>
<feature type="compositionally biased region" description="Low complexity" evidence="1">
    <location>
        <begin position="20"/>
        <end position="30"/>
    </location>
</feature>
<dbReference type="AlphaFoldDB" id="F4S6N1"/>
<dbReference type="Proteomes" id="UP000001072">
    <property type="component" value="Unassembled WGS sequence"/>
</dbReference>
<dbReference type="RefSeq" id="XP_007416993.1">
    <property type="nucleotide sequence ID" value="XM_007416931.1"/>
</dbReference>
<dbReference type="OrthoDB" id="10449672at2759"/>
<dbReference type="InParanoid" id="F4S6N1"/>
<keyword evidence="3" id="KW-1185">Reference proteome</keyword>
<feature type="region of interest" description="Disordered" evidence="1">
    <location>
        <begin position="75"/>
        <end position="111"/>
    </location>
</feature>
<dbReference type="KEGG" id="mlr:MELLADRAFT_73335"/>
<proteinExistence type="predicted"/>
<accession>F4S6N1</accession>
<evidence type="ECO:0000313" key="3">
    <source>
        <dbReference type="Proteomes" id="UP000001072"/>
    </source>
</evidence>
<sequence>MVEERPKELIKPNNVKEETQTNTNTTTTTTTKKKKINEGYQTNHRKLWIGPGEGCSVSLGKLKKLIHSVKFLVRISASVHPNSNKKEKTSDRSSKGLNPNDTGKKNRENLT</sequence>
<dbReference type="EMBL" id="GL883155">
    <property type="protein sequence ID" value="EGF99731.1"/>
    <property type="molecule type" value="Genomic_DNA"/>
</dbReference>
<protein>
    <submittedName>
        <fullName evidence="2">Uncharacterized protein</fullName>
    </submittedName>
</protein>
<reference evidence="3" key="1">
    <citation type="journal article" date="2011" name="Proc. Natl. Acad. Sci. U.S.A.">
        <title>Obligate biotrophy features unraveled by the genomic analysis of rust fungi.</title>
        <authorList>
            <person name="Duplessis S."/>
            <person name="Cuomo C.A."/>
            <person name="Lin Y.-C."/>
            <person name="Aerts A."/>
            <person name="Tisserant E."/>
            <person name="Veneault-Fourrey C."/>
            <person name="Joly D.L."/>
            <person name="Hacquard S."/>
            <person name="Amselem J."/>
            <person name="Cantarel B.L."/>
            <person name="Chiu R."/>
            <person name="Coutinho P.M."/>
            <person name="Feau N."/>
            <person name="Field M."/>
            <person name="Frey P."/>
            <person name="Gelhaye E."/>
            <person name="Goldberg J."/>
            <person name="Grabherr M.G."/>
            <person name="Kodira C.D."/>
            <person name="Kohler A."/>
            <person name="Kuees U."/>
            <person name="Lindquist E.A."/>
            <person name="Lucas S.M."/>
            <person name="Mago R."/>
            <person name="Mauceli E."/>
            <person name="Morin E."/>
            <person name="Murat C."/>
            <person name="Pangilinan J.L."/>
            <person name="Park R."/>
            <person name="Pearson M."/>
            <person name="Quesneville H."/>
            <person name="Rouhier N."/>
            <person name="Sakthikumar S."/>
            <person name="Salamov A.A."/>
            <person name="Schmutz J."/>
            <person name="Selles B."/>
            <person name="Shapiro H."/>
            <person name="Tanguay P."/>
            <person name="Tuskan G.A."/>
            <person name="Henrissat B."/>
            <person name="Van de Peer Y."/>
            <person name="Rouze P."/>
            <person name="Ellis J.G."/>
            <person name="Dodds P.N."/>
            <person name="Schein J.E."/>
            <person name="Zhong S."/>
            <person name="Hamelin R.C."/>
            <person name="Grigoriev I.V."/>
            <person name="Szabo L.J."/>
            <person name="Martin F."/>
        </authorList>
    </citation>
    <scope>NUCLEOTIDE SEQUENCE [LARGE SCALE GENOMIC DNA]</scope>
    <source>
        <strain evidence="3">98AG31 / pathotype 3-4-7</strain>
    </source>
</reference>
<evidence type="ECO:0000256" key="1">
    <source>
        <dbReference type="SAM" id="MobiDB-lite"/>
    </source>
</evidence>
<feature type="compositionally biased region" description="Basic and acidic residues" evidence="1">
    <location>
        <begin position="102"/>
        <end position="111"/>
    </location>
</feature>
<feature type="compositionally biased region" description="Basic and acidic residues" evidence="1">
    <location>
        <begin position="1"/>
        <end position="19"/>
    </location>
</feature>